<proteinExistence type="predicted"/>
<dbReference type="OrthoDB" id="10556003at2759"/>
<dbReference type="EMBL" id="LSRX01000729">
    <property type="protein sequence ID" value="OLP90070.1"/>
    <property type="molecule type" value="Genomic_DNA"/>
</dbReference>
<evidence type="ECO:0000313" key="1">
    <source>
        <dbReference type="EMBL" id="OLP90070.1"/>
    </source>
</evidence>
<reference evidence="1 2" key="1">
    <citation type="submission" date="2016-02" db="EMBL/GenBank/DDBJ databases">
        <title>Genome analysis of coral dinoflagellate symbionts highlights evolutionary adaptations to a symbiotic lifestyle.</title>
        <authorList>
            <person name="Aranda M."/>
            <person name="Li Y."/>
            <person name="Liew Y.J."/>
            <person name="Baumgarten S."/>
            <person name="Simakov O."/>
            <person name="Wilson M."/>
            <person name="Piel J."/>
            <person name="Ashoor H."/>
            <person name="Bougouffa S."/>
            <person name="Bajic V.B."/>
            <person name="Ryu T."/>
            <person name="Ravasi T."/>
            <person name="Bayer T."/>
            <person name="Micklem G."/>
            <person name="Kim H."/>
            <person name="Bhak J."/>
            <person name="Lajeunesse T.C."/>
            <person name="Voolstra C.R."/>
        </authorList>
    </citation>
    <scope>NUCLEOTIDE SEQUENCE [LARGE SCALE GENOMIC DNA]</scope>
    <source>
        <strain evidence="1 2">CCMP2467</strain>
    </source>
</reference>
<keyword evidence="2" id="KW-1185">Reference proteome</keyword>
<name>A0A1Q9D4F9_SYMMI</name>
<dbReference type="Proteomes" id="UP000186817">
    <property type="component" value="Unassembled WGS sequence"/>
</dbReference>
<organism evidence="1 2">
    <name type="scientific">Symbiodinium microadriaticum</name>
    <name type="common">Dinoflagellate</name>
    <name type="synonym">Zooxanthella microadriatica</name>
    <dbReference type="NCBI Taxonomy" id="2951"/>
    <lineage>
        <taxon>Eukaryota</taxon>
        <taxon>Sar</taxon>
        <taxon>Alveolata</taxon>
        <taxon>Dinophyceae</taxon>
        <taxon>Suessiales</taxon>
        <taxon>Symbiodiniaceae</taxon>
        <taxon>Symbiodinium</taxon>
    </lineage>
</organism>
<protein>
    <submittedName>
        <fullName evidence="1">Uncharacterized protein</fullName>
    </submittedName>
</protein>
<comment type="caution">
    <text evidence="1">The sequence shown here is derived from an EMBL/GenBank/DDBJ whole genome shotgun (WGS) entry which is preliminary data.</text>
</comment>
<evidence type="ECO:0000313" key="2">
    <source>
        <dbReference type="Proteomes" id="UP000186817"/>
    </source>
</evidence>
<sequence length="210" mass="23376">MSPDEIEDHPHLVSLSLEFDESSSRSSELSSLSKHRRHALNNGAEPIWRGLRQLTPLCALGYHSVLATGLMHLHGITREKPTVLNDDADDTMLATSEFIESEGSVELYRKTLRIKAKKSLDWVRDTTSCYKLLLSALVVSPLERIMYTFMQWQHTQAFLSKASPPAVVMANPTRSPACAAMRQLCGQMRSGKLIPDVADSTTLVDLARGR</sequence>
<accession>A0A1Q9D4F9</accession>
<dbReference type="AlphaFoldDB" id="A0A1Q9D4F9"/>
<gene>
    <name evidence="1" type="ORF">AK812_SmicGene28410</name>
</gene>